<reference evidence="3" key="2">
    <citation type="submission" date="2023-01" db="EMBL/GenBank/DDBJ databases">
        <title>Human gut microbiome strain richness.</title>
        <authorList>
            <person name="Chen-Liaw A."/>
        </authorList>
    </citation>
    <scope>NUCLEOTIDE SEQUENCE</scope>
    <source>
        <strain evidence="3">RTP21484st1_H11_RTP21484_190118</strain>
    </source>
</reference>
<gene>
    <name evidence="4" type="ORF">DWZ50_18450</name>
    <name evidence="3" type="ORF">PNW85_17620</name>
</gene>
<dbReference type="RefSeq" id="WP_118445359.1">
    <property type="nucleotide sequence ID" value="NZ_JAQMLA010000085.1"/>
</dbReference>
<organism evidence="4 5">
    <name type="scientific">Mediterraneibacter gnavus</name>
    <name type="common">Ruminococcus gnavus</name>
    <dbReference type="NCBI Taxonomy" id="33038"/>
    <lineage>
        <taxon>Bacteria</taxon>
        <taxon>Bacillati</taxon>
        <taxon>Bacillota</taxon>
        <taxon>Clostridia</taxon>
        <taxon>Lachnospirales</taxon>
        <taxon>Lachnospiraceae</taxon>
        <taxon>Mediterraneibacter</taxon>
    </lineage>
</organism>
<proteinExistence type="predicted"/>
<dbReference type="InterPro" id="IPR046059">
    <property type="entry name" value="DUF6017"/>
</dbReference>
<evidence type="ECO:0000313" key="5">
    <source>
        <dbReference type="Proteomes" id="UP000285610"/>
    </source>
</evidence>
<protein>
    <submittedName>
        <fullName evidence="3">DUF6017 domain-containing protein</fullName>
    </submittedName>
    <submittedName>
        <fullName evidence="4">Replication initiator A domain-containing protein</fullName>
    </submittedName>
</protein>
<evidence type="ECO:0000259" key="1">
    <source>
        <dbReference type="Pfam" id="PF06970"/>
    </source>
</evidence>
<comment type="caution">
    <text evidence="4">The sequence shown here is derived from an EMBL/GenBank/DDBJ whole genome shotgun (WGS) entry which is preliminary data.</text>
</comment>
<feature type="domain" description="DUF6017" evidence="2">
    <location>
        <begin position="184"/>
        <end position="298"/>
    </location>
</feature>
<reference evidence="4 5" key="1">
    <citation type="submission" date="2018-08" db="EMBL/GenBank/DDBJ databases">
        <title>A genome reference for cultivated species of the human gut microbiota.</title>
        <authorList>
            <person name="Zou Y."/>
            <person name="Xue W."/>
            <person name="Luo G."/>
        </authorList>
    </citation>
    <scope>NUCLEOTIDE SEQUENCE [LARGE SCALE GENOMIC DNA]</scope>
    <source>
        <strain evidence="4 5">AF33-12</strain>
    </source>
</reference>
<dbReference type="Proteomes" id="UP000285610">
    <property type="component" value="Unassembled WGS sequence"/>
</dbReference>
<dbReference type="AlphaFoldDB" id="A0A415S243"/>
<dbReference type="Pfam" id="PF06970">
    <property type="entry name" value="RepA_N"/>
    <property type="match status" value="1"/>
</dbReference>
<name>A0A415S243_MEDGN</name>
<dbReference type="Proteomes" id="UP001212160">
    <property type="component" value="Unassembled WGS sequence"/>
</dbReference>
<dbReference type="InterPro" id="IPR010724">
    <property type="entry name" value="RepA_N"/>
</dbReference>
<dbReference type="EMBL" id="QRQE01000075">
    <property type="protein sequence ID" value="RHM69167.1"/>
    <property type="molecule type" value="Genomic_DNA"/>
</dbReference>
<sequence length="301" mass="34922">MDRESPFPFYYGQEAEQYSYYRVPKILFTEPMFQKLSTDAKLLYGLFLDRMQLSIKNGWIDENGRVFIYFTVENIMAAFLCGNKKAGQLLAELDDKHGIGLITRVRQGLGKPDKIFVRKCIRSEVSYAHFQRCQNDMSGDVLLTGQEMSKRHANNTDKNKTEWSNTEPIYPSEPIEDGAELYTQYRAYFEEQLYFEALLLDYPHEKDNLYEILELLVETVCSTRATIRISGEEKPAQIVKGRLLKLTDEHIRYVLACMKETTTRVRNIRQYLLAALYNAPATISSYYTALVNHDLYGGESR</sequence>
<evidence type="ECO:0000259" key="2">
    <source>
        <dbReference type="Pfam" id="PF19481"/>
    </source>
</evidence>
<feature type="domain" description="Replication initiator A N-terminal" evidence="1">
    <location>
        <begin position="19"/>
        <end position="93"/>
    </location>
</feature>
<dbReference type="EMBL" id="JAQMLA010000085">
    <property type="protein sequence ID" value="MDB8688444.1"/>
    <property type="molecule type" value="Genomic_DNA"/>
</dbReference>
<accession>A0A415S243</accession>
<evidence type="ECO:0000313" key="3">
    <source>
        <dbReference type="EMBL" id="MDB8688444.1"/>
    </source>
</evidence>
<dbReference type="Pfam" id="PF19481">
    <property type="entry name" value="DUF6017"/>
    <property type="match status" value="1"/>
</dbReference>
<evidence type="ECO:0000313" key="4">
    <source>
        <dbReference type="EMBL" id="RHM69167.1"/>
    </source>
</evidence>